<organism evidence="2 3">
    <name type="scientific">Enterococcus camelliae</name>
    <dbReference type="NCBI Taxonomy" id="453959"/>
    <lineage>
        <taxon>Bacteria</taxon>
        <taxon>Bacillati</taxon>
        <taxon>Bacillota</taxon>
        <taxon>Bacilli</taxon>
        <taxon>Lactobacillales</taxon>
        <taxon>Enterococcaceae</taxon>
        <taxon>Enterococcus</taxon>
    </lineage>
</organism>
<dbReference type="SUPFAM" id="SSF52540">
    <property type="entry name" value="P-loop containing nucleoside triphosphate hydrolases"/>
    <property type="match status" value="1"/>
</dbReference>
<dbReference type="EMBL" id="JBHUMO010000046">
    <property type="protein sequence ID" value="MFD2729411.1"/>
    <property type="molecule type" value="Genomic_DNA"/>
</dbReference>
<dbReference type="Gene3D" id="3.40.50.300">
    <property type="entry name" value="P-loop containing nucleotide triphosphate hydrolases"/>
    <property type="match status" value="1"/>
</dbReference>
<evidence type="ECO:0000313" key="2">
    <source>
        <dbReference type="EMBL" id="MFD2729411.1"/>
    </source>
</evidence>
<proteinExistence type="predicted"/>
<dbReference type="InterPro" id="IPR003439">
    <property type="entry name" value="ABC_transporter-like_ATP-bd"/>
</dbReference>
<keyword evidence="2" id="KW-0547">Nucleotide-binding</keyword>
<accession>A0ABW5TMR4</accession>
<sequence>MNIELQAGSILGLIGPSGAGKSTTI</sequence>
<evidence type="ECO:0000313" key="3">
    <source>
        <dbReference type="Proteomes" id="UP001597427"/>
    </source>
</evidence>
<feature type="non-terminal residue" evidence="2">
    <location>
        <position position="25"/>
    </location>
</feature>
<dbReference type="RefSeq" id="WP_379981776.1">
    <property type="nucleotide sequence ID" value="NZ_JBHUMO010000046.1"/>
</dbReference>
<dbReference type="Pfam" id="PF00005">
    <property type="entry name" value="ABC_tran"/>
    <property type="match status" value="1"/>
</dbReference>
<comment type="caution">
    <text evidence="2">The sequence shown here is derived from an EMBL/GenBank/DDBJ whole genome shotgun (WGS) entry which is preliminary data.</text>
</comment>
<reference evidence="3" key="1">
    <citation type="journal article" date="2019" name="Int. J. Syst. Evol. Microbiol.">
        <title>The Global Catalogue of Microorganisms (GCM) 10K type strain sequencing project: providing services to taxonomists for standard genome sequencing and annotation.</title>
        <authorList>
            <consortium name="The Broad Institute Genomics Platform"/>
            <consortium name="The Broad Institute Genome Sequencing Center for Infectious Disease"/>
            <person name="Wu L."/>
            <person name="Ma J."/>
        </authorList>
    </citation>
    <scope>NUCLEOTIDE SEQUENCE [LARGE SCALE GENOMIC DNA]</scope>
    <source>
        <strain evidence="3">TISTR 932</strain>
    </source>
</reference>
<protein>
    <submittedName>
        <fullName evidence="2">ATP-binding cassette domain-containing protein</fullName>
    </submittedName>
</protein>
<evidence type="ECO:0000259" key="1">
    <source>
        <dbReference type="Pfam" id="PF00005"/>
    </source>
</evidence>
<name>A0ABW5TMR4_9ENTE</name>
<keyword evidence="2" id="KW-0067">ATP-binding</keyword>
<dbReference type="InterPro" id="IPR027417">
    <property type="entry name" value="P-loop_NTPase"/>
</dbReference>
<dbReference type="GO" id="GO:0005524">
    <property type="term" value="F:ATP binding"/>
    <property type="evidence" value="ECO:0007669"/>
    <property type="project" value="UniProtKB-KW"/>
</dbReference>
<dbReference type="Proteomes" id="UP001597427">
    <property type="component" value="Unassembled WGS sequence"/>
</dbReference>
<keyword evidence="3" id="KW-1185">Reference proteome</keyword>
<feature type="domain" description="ABC transporter" evidence="1">
    <location>
        <begin position="1"/>
        <end position="24"/>
    </location>
</feature>
<gene>
    <name evidence="2" type="ORF">ACFSR0_08225</name>
</gene>